<dbReference type="OrthoDB" id="10623675at2759"/>
<organism evidence="2 3">
    <name type="scientific">Euroglyphus maynei</name>
    <name type="common">Mayne's house dust mite</name>
    <dbReference type="NCBI Taxonomy" id="6958"/>
    <lineage>
        <taxon>Eukaryota</taxon>
        <taxon>Metazoa</taxon>
        <taxon>Ecdysozoa</taxon>
        <taxon>Arthropoda</taxon>
        <taxon>Chelicerata</taxon>
        <taxon>Arachnida</taxon>
        <taxon>Acari</taxon>
        <taxon>Acariformes</taxon>
        <taxon>Sarcoptiformes</taxon>
        <taxon>Astigmata</taxon>
        <taxon>Psoroptidia</taxon>
        <taxon>Analgoidea</taxon>
        <taxon>Pyroglyphidae</taxon>
        <taxon>Pyroglyphinae</taxon>
        <taxon>Euroglyphus</taxon>
    </lineage>
</organism>
<protein>
    <submittedName>
        <fullName evidence="2">Uncharacterized protein</fullName>
    </submittedName>
</protein>
<dbReference type="Proteomes" id="UP000194236">
    <property type="component" value="Unassembled WGS sequence"/>
</dbReference>
<proteinExistence type="predicted"/>
<feature type="compositionally biased region" description="Polar residues" evidence="1">
    <location>
        <begin position="46"/>
        <end position="62"/>
    </location>
</feature>
<dbReference type="AlphaFoldDB" id="A0A1Y3AUW7"/>
<keyword evidence="3" id="KW-1185">Reference proteome</keyword>
<sequence>MTTNSSSSSSSTTTAKDIRKLLEDYVQYLANLPDIRKEIHEKNSHNHYSQQKSQQDIISTAETSDESKAIHHPRMTAAYHTLVVPIINHPSSQGEY</sequence>
<dbReference type="EMBL" id="MUJZ01060238">
    <property type="protein sequence ID" value="OTF71588.1"/>
    <property type="molecule type" value="Genomic_DNA"/>
</dbReference>
<feature type="non-terminal residue" evidence="2">
    <location>
        <position position="96"/>
    </location>
</feature>
<evidence type="ECO:0000256" key="1">
    <source>
        <dbReference type="SAM" id="MobiDB-lite"/>
    </source>
</evidence>
<comment type="caution">
    <text evidence="2">The sequence shown here is derived from an EMBL/GenBank/DDBJ whole genome shotgun (WGS) entry which is preliminary data.</text>
</comment>
<reference evidence="2 3" key="1">
    <citation type="submission" date="2017-03" db="EMBL/GenBank/DDBJ databases">
        <title>Genome Survey of Euroglyphus maynei.</title>
        <authorList>
            <person name="Arlian L.G."/>
            <person name="Morgan M.S."/>
            <person name="Rider S.D."/>
        </authorList>
    </citation>
    <scope>NUCLEOTIDE SEQUENCE [LARGE SCALE GENOMIC DNA]</scope>
    <source>
        <strain evidence="2">Arlian Lab</strain>
        <tissue evidence="2">Whole body</tissue>
    </source>
</reference>
<evidence type="ECO:0000313" key="2">
    <source>
        <dbReference type="EMBL" id="OTF71588.1"/>
    </source>
</evidence>
<evidence type="ECO:0000313" key="3">
    <source>
        <dbReference type="Proteomes" id="UP000194236"/>
    </source>
</evidence>
<name>A0A1Y3AUW7_EURMA</name>
<accession>A0A1Y3AUW7</accession>
<feature type="region of interest" description="Disordered" evidence="1">
    <location>
        <begin position="42"/>
        <end position="67"/>
    </location>
</feature>
<gene>
    <name evidence="2" type="ORF">BLA29_014421</name>
</gene>